<protein>
    <recommendedName>
        <fullName evidence="4">Outer membrane lipoprotein carrier protein LolA</fullName>
    </recommendedName>
</protein>
<proteinExistence type="predicted"/>
<dbReference type="PANTHER" id="PTHR37507:SF2">
    <property type="entry name" value="SPORULATION PROTEIN YDCC"/>
    <property type="match status" value="1"/>
</dbReference>
<evidence type="ECO:0000313" key="3">
    <source>
        <dbReference type="Proteomes" id="UP000287224"/>
    </source>
</evidence>
<reference evidence="3" key="1">
    <citation type="submission" date="2018-12" db="EMBL/GenBank/DDBJ databases">
        <title>Tengunoibacter tsumagoiensis gen. nov., sp. nov., Dictyobacter kobayashii sp. nov., D. alpinus sp. nov., and D. joshuensis sp. nov. and description of Dictyobacteraceae fam. nov. within the order Ktedonobacterales isolated from Tengu-no-mugimeshi.</title>
        <authorList>
            <person name="Wang C.M."/>
            <person name="Zheng Y."/>
            <person name="Sakai Y."/>
            <person name="Toyoda A."/>
            <person name="Minakuchi Y."/>
            <person name="Abe K."/>
            <person name="Yokota A."/>
            <person name="Yabe S."/>
        </authorList>
    </citation>
    <scope>NUCLEOTIDE SEQUENCE [LARGE SCALE GENOMIC DNA]</scope>
    <source>
        <strain evidence="3">S-27</strain>
    </source>
</reference>
<dbReference type="InterPro" id="IPR029046">
    <property type="entry name" value="LolA/LolB/LppX"/>
</dbReference>
<gene>
    <name evidence="2" type="ORF">KDAU_23810</name>
</gene>
<dbReference type="Gene3D" id="2.50.20.10">
    <property type="entry name" value="Lipoprotein localisation LolA/LolB/LppX"/>
    <property type="match status" value="1"/>
</dbReference>
<dbReference type="PROSITE" id="PS51257">
    <property type="entry name" value="PROKAR_LIPOPROTEIN"/>
    <property type="match status" value="1"/>
</dbReference>
<evidence type="ECO:0000256" key="1">
    <source>
        <dbReference type="SAM" id="MobiDB-lite"/>
    </source>
</evidence>
<organism evidence="2 3">
    <name type="scientific">Dictyobacter aurantiacus</name>
    <dbReference type="NCBI Taxonomy" id="1936993"/>
    <lineage>
        <taxon>Bacteria</taxon>
        <taxon>Bacillati</taxon>
        <taxon>Chloroflexota</taxon>
        <taxon>Ktedonobacteria</taxon>
        <taxon>Ktedonobacterales</taxon>
        <taxon>Dictyobacteraceae</taxon>
        <taxon>Dictyobacter</taxon>
    </lineage>
</organism>
<dbReference type="RefSeq" id="WP_126596140.1">
    <property type="nucleotide sequence ID" value="NZ_BIFQ01000001.1"/>
</dbReference>
<keyword evidence="3" id="KW-1185">Reference proteome</keyword>
<comment type="caution">
    <text evidence="2">The sequence shown here is derived from an EMBL/GenBank/DDBJ whole genome shotgun (WGS) entry which is preliminary data.</text>
</comment>
<sequence length="396" mass="41588">MNLSHRRAGALSVIALLLVLLMLAGCGSGSTSKTAPTPTETPAKPTPTVASGPGQNMLDTMTHTLDNAKTLHGIFNLDSASQAFNGTVETELWKAAPDKSRTTVLKSTLAQVSAGALSVSDGQQIWQYDPAKKVVYTGKVSHDANTPDTQSRGIAGSTGGQSQSLLNVIQSIFDHSNGTLRSSSTRVNGRTASDIHVVPRTSDSGADTTSFNYSGEIYVDNATRLPLKVDLNINNLGKITVDIPQLELNKQVDNKLFTFTAPTGTKTRPLSDLSGNQDTGKLTLAQAQKQAGYHLLSIPADQGEYTLTGVTALGTPGLQTYTLSYMKGSQAFTLAEGKPLANLPGRGTATTIRGGNGNLYNSNGNTTLSWTEKGVGYRISGAISATDAKQIAMLLS</sequence>
<evidence type="ECO:0008006" key="4">
    <source>
        <dbReference type="Google" id="ProtNLM"/>
    </source>
</evidence>
<dbReference type="SUPFAM" id="SSF89392">
    <property type="entry name" value="Prokaryotic lipoproteins and lipoprotein localization factors"/>
    <property type="match status" value="1"/>
</dbReference>
<dbReference type="OrthoDB" id="154093at2"/>
<dbReference type="Proteomes" id="UP000287224">
    <property type="component" value="Unassembled WGS sequence"/>
</dbReference>
<feature type="region of interest" description="Disordered" evidence="1">
    <location>
        <begin position="30"/>
        <end position="51"/>
    </location>
</feature>
<feature type="compositionally biased region" description="Low complexity" evidence="1">
    <location>
        <begin position="30"/>
        <end position="48"/>
    </location>
</feature>
<dbReference type="AlphaFoldDB" id="A0A401ZDW8"/>
<dbReference type="EMBL" id="BIFQ01000001">
    <property type="protein sequence ID" value="GCE05052.1"/>
    <property type="molecule type" value="Genomic_DNA"/>
</dbReference>
<name>A0A401ZDW8_9CHLR</name>
<evidence type="ECO:0000313" key="2">
    <source>
        <dbReference type="EMBL" id="GCE05052.1"/>
    </source>
</evidence>
<dbReference type="PANTHER" id="PTHR37507">
    <property type="entry name" value="SPORULATION PROTEIN YDCC"/>
    <property type="match status" value="1"/>
</dbReference>
<accession>A0A401ZDW8</accession>
<dbReference type="InterPro" id="IPR052944">
    <property type="entry name" value="Sporulation_related"/>
</dbReference>